<dbReference type="RefSeq" id="WP_139014716.1">
    <property type="nucleotide sequence ID" value="NZ_VBSN01000073.1"/>
</dbReference>
<keyword evidence="1" id="KW-1133">Transmembrane helix</keyword>
<dbReference type="OrthoDB" id="1120881at2"/>
<organism evidence="2 3">
    <name type="scientific">Dyadobacter flavalbus</name>
    <dbReference type="NCBI Taxonomy" id="2579942"/>
    <lineage>
        <taxon>Bacteria</taxon>
        <taxon>Pseudomonadati</taxon>
        <taxon>Bacteroidota</taxon>
        <taxon>Cytophagia</taxon>
        <taxon>Cytophagales</taxon>
        <taxon>Spirosomataceae</taxon>
        <taxon>Dyadobacter</taxon>
    </lineage>
</organism>
<accession>A0A5M8Q8W7</accession>
<keyword evidence="1" id="KW-0812">Transmembrane</keyword>
<keyword evidence="1" id="KW-0472">Membrane</keyword>
<feature type="transmembrane region" description="Helical" evidence="1">
    <location>
        <begin position="24"/>
        <end position="47"/>
    </location>
</feature>
<evidence type="ECO:0000256" key="1">
    <source>
        <dbReference type="SAM" id="Phobius"/>
    </source>
</evidence>
<name>A0A5M8Q8W7_9BACT</name>
<dbReference type="Proteomes" id="UP000323994">
    <property type="component" value="Unassembled WGS sequence"/>
</dbReference>
<gene>
    <name evidence="2" type="ORF">FEM33_25115</name>
</gene>
<dbReference type="AlphaFoldDB" id="A0A5M8Q8W7"/>
<feature type="transmembrane region" description="Helical" evidence="1">
    <location>
        <begin position="71"/>
        <end position="89"/>
    </location>
</feature>
<evidence type="ECO:0000313" key="2">
    <source>
        <dbReference type="EMBL" id="KAA6431588.1"/>
    </source>
</evidence>
<keyword evidence="3" id="KW-1185">Reference proteome</keyword>
<proteinExistence type="predicted"/>
<comment type="caution">
    <text evidence="2">The sequence shown here is derived from an EMBL/GenBank/DDBJ whole genome shotgun (WGS) entry which is preliminary data.</text>
</comment>
<sequence length="205" mass="23006">MKTEQEYIRDLTEIRSMMERSTKFLSLTGWSGIMAGIYALIGAYIAFKLLHFNSQEIILNTKQLPENGPELVILALTVLFLAVGTAVFLSFRKSRQRGEQLWNAAARRMVINMAIPLFAGGVFILILFSKGILNLIAPSMLIFYGLALLNAGKFTFGEMRDLGIIQIILGLAAAYFTMYGLVFWAVGFGVMHIGYGIYMHVRYEK</sequence>
<evidence type="ECO:0000313" key="3">
    <source>
        <dbReference type="Proteomes" id="UP000323994"/>
    </source>
</evidence>
<feature type="transmembrane region" description="Helical" evidence="1">
    <location>
        <begin position="135"/>
        <end position="152"/>
    </location>
</feature>
<protein>
    <submittedName>
        <fullName evidence="2">Uncharacterized protein</fullName>
    </submittedName>
</protein>
<reference evidence="2 3" key="1">
    <citation type="submission" date="2019-05" db="EMBL/GenBank/DDBJ databases">
        <authorList>
            <person name="Qu J.-H."/>
        </authorList>
    </citation>
    <scope>NUCLEOTIDE SEQUENCE [LARGE SCALE GENOMIC DNA]</scope>
    <source>
        <strain evidence="2 3">NS28</strain>
    </source>
</reference>
<dbReference type="EMBL" id="VBSN01000073">
    <property type="protein sequence ID" value="KAA6431588.1"/>
    <property type="molecule type" value="Genomic_DNA"/>
</dbReference>
<feature type="transmembrane region" description="Helical" evidence="1">
    <location>
        <begin position="110"/>
        <end position="129"/>
    </location>
</feature>